<name>A0A2U1KWD2_ARTAN</name>
<comment type="caution">
    <text evidence="2">The sequence shown here is derived from an EMBL/GenBank/DDBJ whole genome shotgun (WGS) entry which is preliminary data.</text>
</comment>
<reference evidence="2 3" key="1">
    <citation type="journal article" date="2018" name="Mol. Plant">
        <title>The genome of Artemisia annua provides insight into the evolution of Asteraceae family and artemisinin biosynthesis.</title>
        <authorList>
            <person name="Shen Q."/>
            <person name="Zhang L."/>
            <person name="Liao Z."/>
            <person name="Wang S."/>
            <person name="Yan T."/>
            <person name="Shi P."/>
            <person name="Liu M."/>
            <person name="Fu X."/>
            <person name="Pan Q."/>
            <person name="Wang Y."/>
            <person name="Lv Z."/>
            <person name="Lu X."/>
            <person name="Zhang F."/>
            <person name="Jiang W."/>
            <person name="Ma Y."/>
            <person name="Chen M."/>
            <person name="Hao X."/>
            <person name="Li L."/>
            <person name="Tang Y."/>
            <person name="Lv G."/>
            <person name="Zhou Y."/>
            <person name="Sun X."/>
            <person name="Brodelius P.E."/>
            <person name="Rose J.K.C."/>
            <person name="Tang K."/>
        </authorList>
    </citation>
    <scope>NUCLEOTIDE SEQUENCE [LARGE SCALE GENOMIC DNA]</scope>
    <source>
        <strain evidence="3">cv. Huhao1</strain>
        <tissue evidence="2">Leaf</tissue>
    </source>
</reference>
<feature type="compositionally biased region" description="Polar residues" evidence="1">
    <location>
        <begin position="1"/>
        <end position="21"/>
    </location>
</feature>
<dbReference type="Proteomes" id="UP000245207">
    <property type="component" value="Unassembled WGS sequence"/>
</dbReference>
<feature type="region of interest" description="Disordered" evidence="1">
    <location>
        <begin position="1"/>
        <end position="38"/>
    </location>
</feature>
<dbReference type="AlphaFoldDB" id="A0A2U1KWD2"/>
<evidence type="ECO:0000313" key="3">
    <source>
        <dbReference type="Proteomes" id="UP000245207"/>
    </source>
</evidence>
<protein>
    <submittedName>
        <fullName evidence="2">Uncharacterized protein</fullName>
    </submittedName>
</protein>
<evidence type="ECO:0000256" key="1">
    <source>
        <dbReference type="SAM" id="MobiDB-lite"/>
    </source>
</evidence>
<gene>
    <name evidence="2" type="ORF">CTI12_AA557020</name>
</gene>
<dbReference type="EMBL" id="PKPP01013367">
    <property type="protein sequence ID" value="PWA41034.1"/>
    <property type="molecule type" value="Genomic_DNA"/>
</dbReference>
<organism evidence="2 3">
    <name type="scientific">Artemisia annua</name>
    <name type="common">Sweet wormwood</name>
    <dbReference type="NCBI Taxonomy" id="35608"/>
    <lineage>
        <taxon>Eukaryota</taxon>
        <taxon>Viridiplantae</taxon>
        <taxon>Streptophyta</taxon>
        <taxon>Embryophyta</taxon>
        <taxon>Tracheophyta</taxon>
        <taxon>Spermatophyta</taxon>
        <taxon>Magnoliopsida</taxon>
        <taxon>eudicotyledons</taxon>
        <taxon>Gunneridae</taxon>
        <taxon>Pentapetalae</taxon>
        <taxon>asterids</taxon>
        <taxon>campanulids</taxon>
        <taxon>Asterales</taxon>
        <taxon>Asteraceae</taxon>
        <taxon>Asteroideae</taxon>
        <taxon>Anthemideae</taxon>
        <taxon>Artemisiinae</taxon>
        <taxon>Artemisia</taxon>
    </lineage>
</organism>
<accession>A0A2U1KWD2</accession>
<evidence type="ECO:0000313" key="2">
    <source>
        <dbReference type="EMBL" id="PWA41034.1"/>
    </source>
</evidence>
<sequence>MKGNIQDGSYQESRSRNSNIQIAHKRRGNYSSRKNSVHDKRHKARFSFKWVPTGRKFVMNGYKWSCDYEPIYYTKKNKESPNGPKAYLTNSYTCASTLFKSAGHSHPPVNPSSGYGAKRTKVWIPKALGSPNLGDHNSQYLMTDSNVMESSVEAPAPPTRTDDEILPYSKWVPIGKK</sequence>
<keyword evidence="3" id="KW-1185">Reference proteome</keyword>
<proteinExistence type="predicted"/>